<keyword evidence="2" id="KW-0808">Transferase</keyword>
<dbReference type="InterPro" id="IPR016461">
    <property type="entry name" value="COMT-like"/>
</dbReference>
<dbReference type="OrthoDB" id="588561at2759"/>
<dbReference type="GO" id="GO:0008171">
    <property type="term" value="F:O-methyltransferase activity"/>
    <property type="evidence" value="ECO:0000318"/>
    <property type="project" value="GO_Central"/>
</dbReference>
<dbReference type="KEGG" id="bdi:100838174"/>
<accession>I1HBR9</accession>
<evidence type="ECO:0008006" key="9">
    <source>
        <dbReference type="Google" id="ProtNLM"/>
    </source>
</evidence>
<dbReference type="SUPFAM" id="SSF46785">
    <property type="entry name" value="Winged helix' DNA-binding domain"/>
    <property type="match status" value="1"/>
</dbReference>
<evidence type="ECO:0000256" key="2">
    <source>
        <dbReference type="ARBA" id="ARBA00022679"/>
    </source>
</evidence>
<dbReference type="GO" id="GO:0046983">
    <property type="term" value="F:protein dimerization activity"/>
    <property type="evidence" value="ECO:0007669"/>
    <property type="project" value="InterPro"/>
</dbReference>
<reference evidence="6 7" key="1">
    <citation type="journal article" date="2010" name="Nature">
        <title>Genome sequencing and analysis of the model grass Brachypodium distachyon.</title>
        <authorList>
            <consortium name="International Brachypodium Initiative"/>
        </authorList>
    </citation>
    <scope>NUCLEOTIDE SEQUENCE [LARGE SCALE GENOMIC DNA]</scope>
    <source>
        <strain evidence="6 7">Bd21</strain>
    </source>
</reference>
<keyword evidence="8" id="KW-1185">Reference proteome</keyword>
<gene>
    <name evidence="7" type="primary">LOC100838174</name>
    <name evidence="6" type="ORF">BRADI_2g02390v3</name>
</gene>
<dbReference type="GO" id="GO:0032259">
    <property type="term" value="P:methylation"/>
    <property type="evidence" value="ECO:0000318"/>
    <property type="project" value="GO_Central"/>
</dbReference>
<evidence type="ECO:0000256" key="3">
    <source>
        <dbReference type="ARBA" id="ARBA00022691"/>
    </source>
</evidence>
<keyword evidence="1" id="KW-0489">Methyltransferase</keyword>
<dbReference type="Proteomes" id="UP000008810">
    <property type="component" value="Chromosome 2"/>
</dbReference>
<dbReference type="FunFam" id="3.40.50.150:FF:000061">
    <property type="entry name" value="Caffeic acid O-methyltransferase"/>
    <property type="match status" value="1"/>
</dbReference>
<dbReference type="InterPro" id="IPR036388">
    <property type="entry name" value="WH-like_DNA-bd_sf"/>
</dbReference>
<evidence type="ECO:0000313" key="8">
    <source>
        <dbReference type="Proteomes" id="UP000008810"/>
    </source>
</evidence>
<dbReference type="Pfam" id="PF00891">
    <property type="entry name" value="Methyltransf_2"/>
    <property type="match status" value="1"/>
</dbReference>
<dbReference type="HOGENOM" id="CLU_005533_12_1_1"/>
<dbReference type="GeneID" id="100838174"/>
<evidence type="ECO:0000259" key="4">
    <source>
        <dbReference type="Pfam" id="PF00891"/>
    </source>
</evidence>
<dbReference type="GO" id="GO:0008757">
    <property type="term" value="F:S-adenosylmethionine-dependent methyltransferase activity"/>
    <property type="evidence" value="ECO:0000318"/>
    <property type="project" value="GO_Central"/>
</dbReference>
<dbReference type="EMBL" id="CM000881">
    <property type="protein sequence ID" value="KQK02571.1"/>
    <property type="molecule type" value="Genomic_DNA"/>
</dbReference>
<evidence type="ECO:0000313" key="7">
    <source>
        <dbReference type="EnsemblPlants" id="KQK02571"/>
    </source>
</evidence>
<dbReference type="EnsemblPlants" id="KQK02571">
    <property type="protein sequence ID" value="KQK02571"/>
    <property type="gene ID" value="BRADI_2g02390v3"/>
</dbReference>
<evidence type="ECO:0000259" key="5">
    <source>
        <dbReference type="Pfam" id="PF08100"/>
    </source>
</evidence>
<feature type="domain" description="O-methyltransferase dimerisation" evidence="5">
    <location>
        <begin position="14"/>
        <end position="105"/>
    </location>
</feature>
<dbReference type="InterPro" id="IPR001077">
    <property type="entry name" value="COMT_C"/>
</dbReference>
<dbReference type="PIRSF" id="PIRSF005739">
    <property type="entry name" value="O-mtase"/>
    <property type="match status" value="1"/>
</dbReference>
<dbReference type="Gene3D" id="3.40.50.150">
    <property type="entry name" value="Vaccinia Virus protein VP39"/>
    <property type="match status" value="1"/>
</dbReference>
<dbReference type="InterPro" id="IPR036390">
    <property type="entry name" value="WH_DNA-bd_sf"/>
</dbReference>
<reference evidence="6" key="2">
    <citation type="submission" date="2017-06" db="EMBL/GenBank/DDBJ databases">
        <title>WGS assembly of Brachypodium distachyon.</title>
        <authorList>
            <consortium name="The International Brachypodium Initiative"/>
            <person name="Lucas S."/>
            <person name="Harmon-Smith M."/>
            <person name="Lail K."/>
            <person name="Tice H."/>
            <person name="Grimwood J."/>
            <person name="Bruce D."/>
            <person name="Barry K."/>
            <person name="Shu S."/>
            <person name="Lindquist E."/>
            <person name="Wang M."/>
            <person name="Pitluck S."/>
            <person name="Vogel J.P."/>
            <person name="Garvin D.F."/>
            <person name="Mockler T.C."/>
            <person name="Schmutz J."/>
            <person name="Rokhsar D."/>
            <person name="Bevan M.W."/>
        </authorList>
    </citation>
    <scope>NUCLEOTIDE SEQUENCE</scope>
    <source>
        <strain evidence="6">Bd21</strain>
    </source>
</reference>
<dbReference type="Gramene" id="KQK02571">
    <property type="protein sequence ID" value="KQK02571"/>
    <property type="gene ID" value="BRADI_2g02390v3"/>
</dbReference>
<dbReference type="Pfam" id="PF08100">
    <property type="entry name" value="Dimerisation"/>
    <property type="match status" value="1"/>
</dbReference>
<dbReference type="InterPro" id="IPR012967">
    <property type="entry name" value="COMT_dimerisation"/>
</dbReference>
<proteinExistence type="predicted"/>
<dbReference type="InterPro" id="IPR029063">
    <property type="entry name" value="SAM-dependent_MTases_sf"/>
</dbReference>
<dbReference type="FunFam" id="1.10.10.10:FF:000357">
    <property type="entry name" value="Caffeic acid 3-O-methyltransferase"/>
    <property type="match status" value="1"/>
</dbReference>
<dbReference type="AlphaFoldDB" id="I1HBR9"/>
<keyword evidence="3" id="KW-0949">S-adenosyl-L-methionine</keyword>
<feature type="domain" description="O-methyltransferase C-terminal" evidence="4">
    <location>
        <begin position="129"/>
        <end position="337"/>
    </location>
</feature>
<evidence type="ECO:0000313" key="6">
    <source>
        <dbReference type="EMBL" id="KQK02571.1"/>
    </source>
</evidence>
<evidence type="ECO:0000256" key="1">
    <source>
        <dbReference type="ARBA" id="ARBA00022603"/>
    </source>
</evidence>
<dbReference type="OMA" id="SNGMSSH"/>
<sequence length="355" mass="38531">MAEEEAGCMHALMLASSVVQPMAVRTAIELGLLEILVAGAGYGKTMSPEEVTAKLPTSNPEAASMVDRLLRVLASYSVVSCVVEEAKDGSLSRRYGPAPVCKWLTPNEDGVSMAPFCLLAQDRVFTETWCYMKEAILEGRGGAFNKAFGTTWFEHAGVDTRFNNLFNEAMKQHSVIITKKLLELYKGFEGISVLVDVAGGVGATTHAITSRYPSIKGINFDLPHVVAEAPAYPGGRVQHVGGDMFEKVPSGDAIFMKWILNCFSDKDCATLLKNCYDALPAHGKVINLECIMPVNPEPTHGAQGLISVDVSLLAYSPGGKERYLRELEKLAKGAGFADVKATYIYADFWAIEYTK</sequence>
<dbReference type="PANTHER" id="PTHR11746">
    <property type="entry name" value="O-METHYLTRANSFERASE"/>
    <property type="match status" value="1"/>
</dbReference>
<protein>
    <recommendedName>
        <fullName evidence="9">O-methyltransferase domain-containing protein</fullName>
    </recommendedName>
</protein>
<dbReference type="eggNOG" id="KOG3178">
    <property type="taxonomic scope" value="Eukaryota"/>
</dbReference>
<dbReference type="RefSeq" id="XP_003568209.1">
    <property type="nucleotide sequence ID" value="XM_003568161.4"/>
</dbReference>
<name>I1HBR9_BRADI</name>
<dbReference type="PROSITE" id="PS51683">
    <property type="entry name" value="SAM_OMT_II"/>
    <property type="match status" value="1"/>
</dbReference>
<dbReference type="SUPFAM" id="SSF53335">
    <property type="entry name" value="S-adenosyl-L-methionine-dependent methyltransferases"/>
    <property type="match status" value="1"/>
</dbReference>
<dbReference type="STRING" id="15368.I1HBR9"/>
<organism evidence="6">
    <name type="scientific">Brachypodium distachyon</name>
    <name type="common">Purple false brome</name>
    <name type="synonym">Trachynia distachya</name>
    <dbReference type="NCBI Taxonomy" id="15368"/>
    <lineage>
        <taxon>Eukaryota</taxon>
        <taxon>Viridiplantae</taxon>
        <taxon>Streptophyta</taxon>
        <taxon>Embryophyta</taxon>
        <taxon>Tracheophyta</taxon>
        <taxon>Spermatophyta</taxon>
        <taxon>Magnoliopsida</taxon>
        <taxon>Liliopsida</taxon>
        <taxon>Poales</taxon>
        <taxon>Poaceae</taxon>
        <taxon>BOP clade</taxon>
        <taxon>Pooideae</taxon>
        <taxon>Stipodae</taxon>
        <taxon>Brachypodieae</taxon>
        <taxon>Brachypodium</taxon>
    </lineage>
</organism>
<reference evidence="7" key="3">
    <citation type="submission" date="2018-08" db="UniProtKB">
        <authorList>
            <consortium name="EnsemblPlants"/>
        </authorList>
    </citation>
    <scope>IDENTIFICATION</scope>
    <source>
        <strain evidence="7">cv. Bd21</strain>
    </source>
</reference>
<dbReference type="Gene3D" id="1.10.10.10">
    <property type="entry name" value="Winged helix-like DNA-binding domain superfamily/Winged helix DNA-binding domain"/>
    <property type="match status" value="1"/>
</dbReference>